<comment type="caution">
    <text evidence="1">The sequence shown here is derived from an EMBL/GenBank/DDBJ whole genome shotgun (WGS) entry which is preliminary data.</text>
</comment>
<organism evidence="1 2">
    <name type="scientific">Catenuloplanes niger</name>
    <dbReference type="NCBI Taxonomy" id="587534"/>
    <lineage>
        <taxon>Bacteria</taxon>
        <taxon>Bacillati</taxon>
        <taxon>Actinomycetota</taxon>
        <taxon>Actinomycetes</taxon>
        <taxon>Micromonosporales</taxon>
        <taxon>Micromonosporaceae</taxon>
        <taxon>Catenuloplanes</taxon>
    </lineage>
</organism>
<evidence type="ECO:0000313" key="1">
    <source>
        <dbReference type="EMBL" id="MDR7320672.1"/>
    </source>
</evidence>
<dbReference type="Gene3D" id="3.50.50.60">
    <property type="entry name" value="FAD/NAD(P)-binding domain"/>
    <property type="match status" value="1"/>
</dbReference>
<dbReference type="EMBL" id="JAVDYC010000001">
    <property type="protein sequence ID" value="MDR7320672.1"/>
    <property type="molecule type" value="Genomic_DNA"/>
</dbReference>
<name>A0AAE3ZKL2_9ACTN</name>
<sequence length="329" mass="35215">MLLEHLTRARVSAHPRIHIVPDRAVSGLTASAGGHRITGVRAGGEVLPASIVVDAGGRGGQSMRWLAEHGCPPPVETVHIGMTYVSRRYRYDPALLDAPLGVIVPSHPGRPYGGAVGREDADRIVLGLQAMLDAALPADPAEMLTIAGTLPDPALAAVLRHGEPVDEPVRMRFPASVRRRYERARRFPEGYLVTGDALCSVNPIYAQGMTVAALEALSLRDLLRAGPPSALAHRFFRGAARLIDTPWAVATGGDLRFPEVGGNRTLLTRLTGPYLGRYQRAAHSDPVLSAAFRRVTNLIDPPARLLDPSLLLRVARSGGGDTGLPPTRR</sequence>
<dbReference type="RefSeq" id="WP_310409276.1">
    <property type="nucleotide sequence ID" value="NZ_JAVDYC010000001.1"/>
</dbReference>
<dbReference type="SUPFAM" id="SSF51905">
    <property type="entry name" value="FAD/NAD(P)-binding domain"/>
    <property type="match status" value="1"/>
</dbReference>
<dbReference type="Proteomes" id="UP001183629">
    <property type="component" value="Unassembled WGS sequence"/>
</dbReference>
<dbReference type="InterPro" id="IPR036188">
    <property type="entry name" value="FAD/NAD-bd_sf"/>
</dbReference>
<accession>A0AAE3ZKL2</accession>
<reference evidence="1 2" key="1">
    <citation type="submission" date="2023-07" db="EMBL/GenBank/DDBJ databases">
        <title>Sequencing the genomes of 1000 actinobacteria strains.</title>
        <authorList>
            <person name="Klenk H.-P."/>
        </authorList>
    </citation>
    <scope>NUCLEOTIDE SEQUENCE [LARGE SCALE GENOMIC DNA]</scope>
    <source>
        <strain evidence="1 2">DSM 44711</strain>
    </source>
</reference>
<proteinExistence type="predicted"/>
<protein>
    <submittedName>
        <fullName evidence="1">2-polyprenyl-6-methoxyphenol hydroxylase-like FAD-dependent oxidoreductase</fullName>
    </submittedName>
</protein>
<dbReference type="AlphaFoldDB" id="A0AAE3ZKL2"/>
<evidence type="ECO:0000313" key="2">
    <source>
        <dbReference type="Proteomes" id="UP001183629"/>
    </source>
</evidence>
<gene>
    <name evidence="1" type="ORF">J2S44_000922</name>
</gene>
<keyword evidence="2" id="KW-1185">Reference proteome</keyword>